<dbReference type="EMBL" id="LT962688">
    <property type="protein sequence ID" value="SOR31964.1"/>
    <property type="molecule type" value="Genomic_DNA"/>
</dbReference>
<organism evidence="2 3">
    <name type="scientific">Methylorubrum extorquens</name>
    <name type="common">Methylobacterium dichloromethanicum</name>
    <name type="synonym">Methylobacterium extorquens</name>
    <dbReference type="NCBI Taxonomy" id="408"/>
    <lineage>
        <taxon>Bacteria</taxon>
        <taxon>Pseudomonadati</taxon>
        <taxon>Pseudomonadota</taxon>
        <taxon>Alphaproteobacteria</taxon>
        <taxon>Hyphomicrobiales</taxon>
        <taxon>Methylobacteriaceae</taxon>
        <taxon>Methylorubrum</taxon>
    </lineage>
</organism>
<sequence>MSETPAVPLLDTVDPGTGRRAALAEAALIVEAIQRNGVRLAFVPQPDPDVSIVIVARDARHLLALTLYRLCASQGLAGVRFEVVLVDNASAPETRALYPHLDGVTLIENATNTGFGPACNAGAARARGRFILFLNPDVDLLPGALAAMVATFRDHEGTGIVGARLVFPGGVLQESGAGFRDDAQLTHPHGRGNADPFAPEHAATRDVGYVSGAVLMIERALFEALGGFDPLFAPAYFEDTDLCLRCHQAGRRVIVQPRATAIHYENATSARREDVEALLDRNRARFLDRHRQSLFAQGPQPRGTGLLDHDPWRLRVLYVDDRVPHLDLGAGLPRANAILNAMAGLGYAVTFFPNYEADAEEARRYRDLDERIEISYASGDEGFARLIAERRDHYDVLWVSRPHNILFVTQALHAAGLDPRSFVRSKVIFDSEALFALRDFVTEAATAGSAVAADLAWQAERETRLFGLADAVVCVSPAEARVLARYSACNATVLGHALTRPAAPTPGFAGRTGFVFVGALAREGQPNVDSLDWFFGSVWPLVRARLPAAQLTIVGGIAPEIRERYAREPGVQVTGRVPQTEPYLDAARVFLAPTRFAAGIPHKVHEAVARGLPCVVTPILADQVGWADGAGFLVRDWRDPKPFAEALVALHEDAALWDAVREEGSRHIAEDCDADSFAAAIRALCEAQVVA</sequence>
<feature type="domain" description="Glycosyltransferase 2-like" evidence="1">
    <location>
        <begin position="51"/>
        <end position="176"/>
    </location>
</feature>
<dbReference type="PANTHER" id="PTHR43179:SF7">
    <property type="entry name" value="RHAMNOSYLTRANSFERASE WBBL"/>
    <property type="match status" value="1"/>
</dbReference>
<dbReference type="CDD" id="cd04186">
    <property type="entry name" value="GT_2_like_c"/>
    <property type="match status" value="1"/>
</dbReference>
<dbReference type="PANTHER" id="PTHR43179">
    <property type="entry name" value="RHAMNOSYLTRANSFERASE WBBL"/>
    <property type="match status" value="1"/>
</dbReference>
<evidence type="ECO:0000313" key="3">
    <source>
        <dbReference type="Proteomes" id="UP000233769"/>
    </source>
</evidence>
<protein>
    <submittedName>
        <fullName evidence="2">Putative glycosyl transferase</fullName>
    </submittedName>
</protein>
<dbReference type="Pfam" id="PF13692">
    <property type="entry name" value="Glyco_trans_1_4"/>
    <property type="match status" value="1"/>
</dbReference>
<dbReference type="CDD" id="cd03801">
    <property type="entry name" value="GT4_PimA-like"/>
    <property type="match status" value="1"/>
</dbReference>
<dbReference type="AlphaFoldDB" id="A0A2N9AXB3"/>
<reference evidence="3" key="1">
    <citation type="submission" date="2017-10" db="EMBL/GenBank/DDBJ databases">
        <authorList>
            <person name="Regsiter A."/>
            <person name="William W."/>
        </authorList>
    </citation>
    <scope>NUCLEOTIDE SEQUENCE [LARGE SCALE GENOMIC DNA]</scope>
</reference>
<dbReference type="SUPFAM" id="SSF53448">
    <property type="entry name" value="Nucleotide-diphospho-sugar transferases"/>
    <property type="match status" value="1"/>
</dbReference>
<accession>A0A2N9AXB3</accession>
<name>A0A2N9AXB3_METEX</name>
<dbReference type="Gene3D" id="3.90.550.10">
    <property type="entry name" value="Spore Coat Polysaccharide Biosynthesis Protein SpsA, Chain A"/>
    <property type="match status" value="1"/>
</dbReference>
<dbReference type="Pfam" id="PF00535">
    <property type="entry name" value="Glycos_transf_2"/>
    <property type="match status" value="1"/>
</dbReference>
<dbReference type="InterPro" id="IPR001173">
    <property type="entry name" value="Glyco_trans_2-like"/>
</dbReference>
<evidence type="ECO:0000259" key="1">
    <source>
        <dbReference type="Pfam" id="PF00535"/>
    </source>
</evidence>
<dbReference type="Proteomes" id="UP000233769">
    <property type="component" value="Chromosome tk0001"/>
</dbReference>
<gene>
    <name evidence="2" type="ORF">TK0001_5388</name>
</gene>
<dbReference type="InterPro" id="IPR029044">
    <property type="entry name" value="Nucleotide-diphossugar_trans"/>
</dbReference>
<dbReference type="SUPFAM" id="SSF53756">
    <property type="entry name" value="UDP-Glycosyltransferase/glycogen phosphorylase"/>
    <property type="match status" value="1"/>
</dbReference>
<dbReference type="Gene3D" id="3.40.50.2000">
    <property type="entry name" value="Glycogen Phosphorylase B"/>
    <property type="match status" value="1"/>
</dbReference>
<dbReference type="GO" id="GO:0016740">
    <property type="term" value="F:transferase activity"/>
    <property type="evidence" value="ECO:0007669"/>
    <property type="project" value="UniProtKB-KW"/>
</dbReference>
<keyword evidence="2" id="KW-0808">Transferase</keyword>
<evidence type="ECO:0000313" key="2">
    <source>
        <dbReference type="EMBL" id="SOR31964.1"/>
    </source>
</evidence>
<proteinExistence type="predicted"/>